<dbReference type="Gene3D" id="3.20.80.10">
    <property type="entry name" value="Regulatory factor, effector binding domain"/>
    <property type="match status" value="1"/>
</dbReference>
<name>A0AAD8XSV8_9STRA</name>
<dbReference type="PANTHER" id="PTHR11220">
    <property type="entry name" value="HEME-BINDING PROTEIN-RELATED"/>
    <property type="match status" value="1"/>
</dbReference>
<feature type="signal peptide" evidence="3">
    <location>
        <begin position="1"/>
        <end position="22"/>
    </location>
</feature>
<comment type="similarity">
    <text evidence="1">Belongs to the HEBP family.</text>
</comment>
<comment type="caution">
    <text evidence="4">The sequence shown here is derived from an EMBL/GenBank/DDBJ whole genome shotgun (WGS) entry which is preliminary data.</text>
</comment>
<dbReference type="Pfam" id="PF04832">
    <property type="entry name" value="SOUL"/>
    <property type="match status" value="1"/>
</dbReference>
<accession>A0AAD8XSV8</accession>
<sequence length="471" mass="51174">MTNYSAAFFAVALAAATSRSDAFTAPLSSPRTRLSFLSSSKTETDGAVATATSAAAEEPKDVIPDFSSSTQPMDESSIFSGTDDDATTWQENLESLLAPDTAVAKRQIVLSDLLNAAPEIQESVRTALRERKIDGLLTPTQKRLQEGTRAVARQITSDILPGIAAVAAGEQASRNGKNPKNPVDVIVQDLPTVVPKIGSRVLNALSNQAQKSLEEFQDDIKAGDPLRSISRIQEQTAEFQKEAKNVFLETPEGLVGPQYRVVSKHEGYEIREYDGYTVASTSMTKVEEPYTMDDLTSGGEAFNALAAYLFGANDQKEVMEMTTPVTTTSTGEMRFYLIVKEGGASFPQPVAENDEIFNEKGSVKIQDIPAATLAVAKFTGFVTEGEVERQKDALLTSLAIDGVEIDVPHASPVPHVIFQYNPPYTLPVLRRNEIGIPVRMTEDEEEEVVDSVKLSQEWAVTNDGEEDKEVN</sequence>
<dbReference type="EMBL" id="JATAAI010000056">
    <property type="protein sequence ID" value="KAK1732860.1"/>
    <property type="molecule type" value="Genomic_DNA"/>
</dbReference>
<gene>
    <name evidence="4" type="ORF">QTG54_016398</name>
</gene>
<keyword evidence="3" id="KW-0732">Signal</keyword>
<reference evidence="4" key="1">
    <citation type="submission" date="2023-06" db="EMBL/GenBank/DDBJ databases">
        <title>Survivors Of The Sea: Transcriptome response of Skeletonema marinoi to long-term dormancy.</title>
        <authorList>
            <person name="Pinder M.I.M."/>
            <person name="Kourtchenko O."/>
            <person name="Robertson E.K."/>
            <person name="Larsson T."/>
            <person name="Maumus F."/>
            <person name="Osuna-Cruz C.M."/>
            <person name="Vancaester E."/>
            <person name="Stenow R."/>
            <person name="Vandepoele K."/>
            <person name="Ploug H."/>
            <person name="Bruchert V."/>
            <person name="Godhe A."/>
            <person name="Topel M."/>
        </authorList>
    </citation>
    <scope>NUCLEOTIDE SEQUENCE</scope>
    <source>
        <strain evidence="4">R05AC</strain>
    </source>
</reference>
<protein>
    <submittedName>
        <fullName evidence="4">SOUL heme-binding protein</fullName>
    </submittedName>
</protein>
<evidence type="ECO:0000256" key="3">
    <source>
        <dbReference type="SAM" id="SignalP"/>
    </source>
</evidence>
<dbReference type="SUPFAM" id="SSF55136">
    <property type="entry name" value="Probable bacterial effector-binding domain"/>
    <property type="match status" value="1"/>
</dbReference>
<dbReference type="Proteomes" id="UP001224775">
    <property type="component" value="Unassembled WGS sequence"/>
</dbReference>
<feature type="region of interest" description="Disordered" evidence="2">
    <location>
        <begin position="62"/>
        <end position="85"/>
    </location>
</feature>
<dbReference type="InterPro" id="IPR011256">
    <property type="entry name" value="Reg_factor_effector_dom_sf"/>
</dbReference>
<dbReference type="PANTHER" id="PTHR11220:SF58">
    <property type="entry name" value="SOUL HEME-BINDING FAMILY PROTEIN"/>
    <property type="match status" value="1"/>
</dbReference>
<evidence type="ECO:0000256" key="1">
    <source>
        <dbReference type="ARBA" id="ARBA00009817"/>
    </source>
</evidence>
<dbReference type="InterPro" id="IPR006917">
    <property type="entry name" value="SOUL_heme-bd"/>
</dbReference>
<evidence type="ECO:0000313" key="4">
    <source>
        <dbReference type="EMBL" id="KAK1732860.1"/>
    </source>
</evidence>
<feature type="compositionally biased region" description="Polar residues" evidence="2">
    <location>
        <begin position="66"/>
        <end position="80"/>
    </location>
</feature>
<dbReference type="AlphaFoldDB" id="A0AAD8XSV8"/>
<organism evidence="4 5">
    <name type="scientific">Skeletonema marinoi</name>
    <dbReference type="NCBI Taxonomy" id="267567"/>
    <lineage>
        <taxon>Eukaryota</taxon>
        <taxon>Sar</taxon>
        <taxon>Stramenopiles</taxon>
        <taxon>Ochrophyta</taxon>
        <taxon>Bacillariophyta</taxon>
        <taxon>Coscinodiscophyceae</taxon>
        <taxon>Thalassiosirophycidae</taxon>
        <taxon>Thalassiosirales</taxon>
        <taxon>Skeletonemataceae</taxon>
        <taxon>Skeletonema</taxon>
        <taxon>Skeletonema marinoi-dohrnii complex</taxon>
    </lineage>
</organism>
<feature type="chain" id="PRO_5042268045" evidence="3">
    <location>
        <begin position="23"/>
        <end position="471"/>
    </location>
</feature>
<keyword evidence="5" id="KW-1185">Reference proteome</keyword>
<evidence type="ECO:0000313" key="5">
    <source>
        <dbReference type="Proteomes" id="UP001224775"/>
    </source>
</evidence>
<proteinExistence type="inferred from homology"/>
<evidence type="ECO:0000256" key="2">
    <source>
        <dbReference type="SAM" id="MobiDB-lite"/>
    </source>
</evidence>